<dbReference type="PRINTS" id="PR00598">
    <property type="entry name" value="HTHMARR"/>
</dbReference>
<dbReference type="SUPFAM" id="SSF46785">
    <property type="entry name" value="Winged helix' DNA-binding domain"/>
    <property type="match status" value="1"/>
</dbReference>
<gene>
    <name evidence="2" type="ORF">IT882_12690</name>
</gene>
<dbReference type="InterPro" id="IPR039422">
    <property type="entry name" value="MarR/SlyA-like"/>
</dbReference>
<dbReference type="KEGG" id="msf:IT882_12690"/>
<dbReference type="Proteomes" id="UP000594480">
    <property type="component" value="Chromosome"/>
</dbReference>
<dbReference type="RefSeq" id="WP_195692151.1">
    <property type="nucleotide sequence ID" value="NZ_CP064760.1"/>
</dbReference>
<organism evidence="2 3">
    <name type="scientific">Microbacterium schleiferi</name>
    <dbReference type="NCBI Taxonomy" id="69362"/>
    <lineage>
        <taxon>Bacteria</taxon>
        <taxon>Bacillati</taxon>
        <taxon>Actinomycetota</taxon>
        <taxon>Actinomycetes</taxon>
        <taxon>Micrococcales</taxon>
        <taxon>Microbacteriaceae</taxon>
        <taxon>Microbacterium</taxon>
    </lineage>
</organism>
<dbReference type="Pfam" id="PF01047">
    <property type="entry name" value="MarR"/>
    <property type="match status" value="1"/>
</dbReference>
<feature type="domain" description="HTH marR-type" evidence="1">
    <location>
        <begin position="25"/>
        <end position="155"/>
    </location>
</feature>
<evidence type="ECO:0000313" key="3">
    <source>
        <dbReference type="Proteomes" id="UP000594480"/>
    </source>
</evidence>
<dbReference type="SMART" id="SM00347">
    <property type="entry name" value="HTH_MARR"/>
    <property type="match status" value="1"/>
</dbReference>
<dbReference type="InterPro" id="IPR036390">
    <property type="entry name" value="WH_DNA-bd_sf"/>
</dbReference>
<dbReference type="AlphaFoldDB" id="A0A7S8MWZ4"/>
<dbReference type="GO" id="GO:0006950">
    <property type="term" value="P:response to stress"/>
    <property type="evidence" value="ECO:0007669"/>
    <property type="project" value="TreeGrafter"/>
</dbReference>
<sequence>MSETDAPEPVDAEARDHRAAVDRLEGAIAELISRIRRFYAQIADEVSPGMLPGTFKLLATIGRIGPTTSSALAHRLTADKGMISRQITDLEKLGLIERTADPDDRRSRLISLTPRGRERLDAARGPYEQMLSQTLAEWPTASIDQLTDLLTAFASGEIPQR</sequence>
<accession>A0A7S8MWZ4</accession>
<dbReference type="GO" id="GO:0003700">
    <property type="term" value="F:DNA-binding transcription factor activity"/>
    <property type="evidence" value="ECO:0007669"/>
    <property type="project" value="InterPro"/>
</dbReference>
<dbReference type="InterPro" id="IPR000835">
    <property type="entry name" value="HTH_MarR-typ"/>
</dbReference>
<protein>
    <submittedName>
        <fullName evidence="2">MarR family transcriptional regulator</fullName>
    </submittedName>
</protein>
<proteinExistence type="predicted"/>
<dbReference type="PANTHER" id="PTHR33164:SF57">
    <property type="entry name" value="MARR-FAMILY TRANSCRIPTIONAL REGULATOR"/>
    <property type="match status" value="1"/>
</dbReference>
<dbReference type="Gene3D" id="1.10.10.10">
    <property type="entry name" value="Winged helix-like DNA-binding domain superfamily/Winged helix DNA-binding domain"/>
    <property type="match status" value="1"/>
</dbReference>
<evidence type="ECO:0000313" key="2">
    <source>
        <dbReference type="EMBL" id="QPE04060.1"/>
    </source>
</evidence>
<dbReference type="InterPro" id="IPR036388">
    <property type="entry name" value="WH-like_DNA-bd_sf"/>
</dbReference>
<reference evidence="2 3" key="1">
    <citation type="submission" date="2020-11" db="EMBL/GenBank/DDBJ databases">
        <title>Amino acid is mineralized and recycled by bacteria in oceanic microbiome.</title>
        <authorList>
            <person name="Zheng L.Y."/>
        </authorList>
    </citation>
    <scope>NUCLEOTIDE SEQUENCE [LARGE SCALE GENOMIC DNA]</scope>
    <source>
        <strain evidence="2 3">A32-1</strain>
    </source>
</reference>
<dbReference type="EMBL" id="CP064760">
    <property type="protein sequence ID" value="QPE04060.1"/>
    <property type="molecule type" value="Genomic_DNA"/>
</dbReference>
<keyword evidence="3" id="KW-1185">Reference proteome</keyword>
<evidence type="ECO:0000259" key="1">
    <source>
        <dbReference type="PROSITE" id="PS50995"/>
    </source>
</evidence>
<dbReference type="PROSITE" id="PS50995">
    <property type="entry name" value="HTH_MARR_2"/>
    <property type="match status" value="1"/>
</dbReference>
<dbReference type="PANTHER" id="PTHR33164">
    <property type="entry name" value="TRANSCRIPTIONAL REGULATOR, MARR FAMILY"/>
    <property type="match status" value="1"/>
</dbReference>
<name>A0A7S8MWZ4_9MICO</name>